<dbReference type="PANTHER" id="PTHR38116">
    <property type="entry name" value="CHROMOSOME 7, WHOLE GENOME SHOTGUN SEQUENCE"/>
    <property type="match status" value="1"/>
</dbReference>
<gene>
    <name evidence="1" type="ORF">BN869_000007227_1</name>
</gene>
<protein>
    <recommendedName>
        <fullName evidence="2">BZIP domain-containing protein</fullName>
    </recommendedName>
</protein>
<organism evidence="1">
    <name type="scientific">Bionectria ochroleuca</name>
    <name type="common">Gliocladium roseum</name>
    <dbReference type="NCBI Taxonomy" id="29856"/>
    <lineage>
        <taxon>Eukaryota</taxon>
        <taxon>Fungi</taxon>
        <taxon>Dikarya</taxon>
        <taxon>Ascomycota</taxon>
        <taxon>Pezizomycotina</taxon>
        <taxon>Sordariomycetes</taxon>
        <taxon>Hypocreomycetidae</taxon>
        <taxon>Hypocreales</taxon>
        <taxon>Bionectriaceae</taxon>
        <taxon>Clonostachys</taxon>
    </lineage>
</organism>
<accession>A0A0B7K1V6</accession>
<dbReference type="Pfam" id="PF11905">
    <property type="entry name" value="DUF3425"/>
    <property type="match status" value="1"/>
</dbReference>
<evidence type="ECO:0008006" key="2">
    <source>
        <dbReference type="Google" id="ProtNLM"/>
    </source>
</evidence>
<sequence length="312" mass="35390">MASSFNIVPDPAPTGNHTAWKSRKCLNTTEMRGKVDDWTSQNDVAERRKTQNRLHQRAWRRKQKLRWQQETSRSSYDGPGIFIFRISPERGEQSSTRTKPIASNDTQTLPECLSLYAEPRKTARAIALYQSACESYSLRAPRPAHLPALIRLNLLHAITRNSHYIGIPPGRLCRDEFLSPFNIAGPVAQHNPIRTICPMSLWPTATQYRILHHPWIDLLPFPQIRDNILLGMEAGTVDDDELSEDLMEFGSGDADLVERPAMIVWGQSAACSSWEINVAFLNKWGHLIRGCPDIIASTNAWRSKRGEKPLMV</sequence>
<evidence type="ECO:0000313" key="1">
    <source>
        <dbReference type="EMBL" id="CEO51169.1"/>
    </source>
</evidence>
<dbReference type="PANTHER" id="PTHR38116:SF1">
    <property type="entry name" value="BZIP DOMAIN-CONTAINING PROTEIN"/>
    <property type="match status" value="1"/>
</dbReference>
<dbReference type="EMBL" id="CDPU01000022">
    <property type="protein sequence ID" value="CEO51169.1"/>
    <property type="molecule type" value="Genomic_DNA"/>
</dbReference>
<dbReference type="AlphaFoldDB" id="A0A0B7K1V6"/>
<reference evidence="1" key="1">
    <citation type="submission" date="2015-01" db="EMBL/GenBank/DDBJ databases">
        <authorList>
            <person name="Durling Mikael"/>
        </authorList>
    </citation>
    <scope>NUCLEOTIDE SEQUENCE</scope>
</reference>
<proteinExistence type="predicted"/>
<dbReference type="InterPro" id="IPR021833">
    <property type="entry name" value="DUF3425"/>
</dbReference>
<name>A0A0B7K1V6_BIOOC</name>